<sequence length="417" mass="39849">MSHSPNHGPTAMPPHKADPASWLPLLAAGVAVAGLAGLPFLTLAPNRLVPGVPVGSGVMGAAVAAQALLAALLLARPSRGGRAGAALALAVAALLLLLLASGRGAAALLEGRPPAARAALGAGTWVAGLALAALAGEAARRTPLRGAGLLALAAGLALAWLGARAGLLDGLSLAVEYRARAGAVRAAIVQHLGLSGAALALALLVCAPLALLRLRGRAGGRLSDLLLNGVQVVPALALFAGLVSALSGLLALAPSLRGLGLAAIGPTPAVIGTAAYLALPLVRSLAAGLAAPDAAVLDAARAVGLTPAQTLLRVRLPLGGPVLLGGLRVAAVQSIGLSTLGGLVGAGGLGALVFEGMAQFAPDLILLGALPVIGLSLAAEYGLSALARAAAARVAGAPGADAAAGTDAATGTAGAPA</sequence>
<keyword evidence="3 6" id="KW-0812">Transmembrane</keyword>
<feature type="transmembrane region" description="Helical" evidence="6">
    <location>
        <begin position="115"/>
        <end position="135"/>
    </location>
</feature>
<reference evidence="8" key="2">
    <citation type="submission" date="2021-08" db="EMBL/GenBank/DDBJ databases">
        <authorList>
            <person name="Tani A."/>
            <person name="Ola A."/>
            <person name="Ogura Y."/>
            <person name="Katsura K."/>
            <person name="Hayashi T."/>
        </authorList>
    </citation>
    <scope>NUCLEOTIDE SEQUENCE</scope>
    <source>
        <strain evidence="8">KCTC 52305</strain>
    </source>
</reference>
<evidence type="ECO:0000313" key="8">
    <source>
        <dbReference type="EMBL" id="GJD51035.1"/>
    </source>
</evidence>
<dbReference type="Gene3D" id="1.10.3720.10">
    <property type="entry name" value="MetI-like"/>
    <property type="match status" value="1"/>
</dbReference>
<evidence type="ECO:0000259" key="7">
    <source>
        <dbReference type="PROSITE" id="PS50928"/>
    </source>
</evidence>
<comment type="caution">
    <text evidence="8">The sequence shown here is derived from an EMBL/GenBank/DDBJ whole genome shotgun (WGS) entry which is preliminary data.</text>
</comment>
<dbReference type="PROSITE" id="PS50928">
    <property type="entry name" value="ABC_TM1"/>
    <property type="match status" value="1"/>
</dbReference>
<reference evidence="8" key="1">
    <citation type="journal article" date="2021" name="Front. Microbiol.">
        <title>Comprehensive Comparative Genomics and Phenotyping of Methylobacterium Species.</title>
        <authorList>
            <person name="Alessa O."/>
            <person name="Ogura Y."/>
            <person name="Fujitani Y."/>
            <person name="Takami H."/>
            <person name="Hayashi T."/>
            <person name="Sahin N."/>
            <person name="Tani A."/>
        </authorList>
    </citation>
    <scope>NUCLEOTIDE SEQUENCE</scope>
    <source>
        <strain evidence="8">KCTC 52305</strain>
    </source>
</reference>
<dbReference type="InterPro" id="IPR035906">
    <property type="entry name" value="MetI-like_sf"/>
</dbReference>
<protein>
    <submittedName>
        <fullName evidence="8">Glycine betaine uptake system permease protein YehY</fullName>
    </submittedName>
</protein>
<dbReference type="PANTHER" id="PTHR30177:SF4">
    <property type="entry name" value="OSMOPROTECTANT IMPORT PERMEASE PROTEIN OSMW"/>
    <property type="match status" value="1"/>
</dbReference>
<dbReference type="InterPro" id="IPR000515">
    <property type="entry name" value="MetI-like"/>
</dbReference>
<keyword evidence="9" id="KW-1185">Reference proteome</keyword>
<keyword evidence="2 6" id="KW-0813">Transport</keyword>
<feature type="transmembrane region" description="Helical" evidence="6">
    <location>
        <begin position="232"/>
        <end position="253"/>
    </location>
</feature>
<dbReference type="EMBL" id="BPQH01000011">
    <property type="protein sequence ID" value="GJD51035.1"/>
    <property type="molecule type" value="Genomic_DNA"/>
</dbReference>
<accession>A0ABQ4R1M4</accession>
<feature type="domain" description="ABC transmembrane type-1" evidence="7">
    <location>
        <begin position="188"/>
        <end position="383"/>
    </location>
</feature>
<dbReference type="Pfam" id="PF00528">
    <property type="entry name" value="BPD_transp_1"/>
    <property type="match status" value="1"/>
</dbReference>
<evidence type="ECO:0000256" key="5">
    <source>
        <dbReference type="ARBA" id="ARBA00023136"/>
    </source>
</evidence>
<evidence type="ECO:0000256" key="3">
    <source>
        <dbReference type="ARBA" id="ARBA00022692"/>
    </source>
</evidence>
<feature type="transmembrane region" description="Helical" evidence="6">
    <location>
        <begin position="21"/>
        <end position="42"/>
    </location>
</feature>
<evidence type="ECO:0000256" key="2">
    <source>
        <dbReference type="ARBA" id="ARBA00022448"/>
    </source>
</evidence>
<feature type="transmembrane region" description="Helical" evidence="6">
    <location>
        <begin position="87"/>
        <end position="109"/>
    </location>
</feature>
<feature type="transmembrane region" description="Helical" evidence="6">
    <location>
        <begin position="259"/>
        <end position="279"/>
    </location>
</feature>
<feature type="transmembrane region" description="Helical" evidence="6">
    <location>
        <begin position="147"/>
        <end position="168"/>
    </location>
</feature>
<dbReference type="InterPro" id="IPR051204">
    <property type="entry name" value="ABC_transp_perm/SBD"/>
</dbReference>
<feature type="transmembrane region" description="Helical" evidence="6">
    <location>
        <begin position="188"/>
        <end position="212"/>
    </location>
</feature>
<keyword evidence="4 6" id="KW-1133">Transmembrane helix</keyword>
<keyword evidence="5 6" id="KW-0472">Membrane</keyword>
<evidence type="ECO:0000256" key="4">
    <source>
        <dbReference type="ARBA" id="ARBA00022989"/>
    </source>
</evidence>
<evidence type="ECO:0000313" key="9">
    <source>
        <dbReference type="Proteomes" id="UP001055167"/>
    </source>
</evidence>
<dbReference type="SUPFAM" id="SSF161098">
    <property type="entry name" value="MetI-like"/>
    <property type="match status" value="1"/>
</dbReference>
<comment type="subcellular location">
    <subcellularLocation>
        <location evidence="1 6">Cell membrane</location>
        <topology evidence="1 6">Multi-pass membrane protein</topology>
    </subcellularLocation>
</comment>
<feature type="transmembrane region" description="Helical" evidence="6">
    <location>
        <begin position="364"/>
        <end position="383"/>
    </location>
</feature>
<evidence type="ECO:0000256" key="6">
    <source>
        <dbReference type="RuleBase" id="RU363032"/>
    </source>
</evidence>
<name>A0ABQ4R1M4_9HYPH</name>
<organism evidence="8 9">
    <name type="scientific">Methylobacterium crusticola</name>
    <dbReference type="NCBI Taxonomy" id="1697972"/>
    <lineage>
        <taxon>Bacteria</taxon>
        <taxon>Pseudomonadati</taxon>
        <taxon>Pseudomonadota</taxon>
        <taxon>Alphaproteobacteria</taxon>
        <taxon>Hyphomicrobiales</taxon>
        <taxon>Methylobacteriaceae</taxon>
        <taxon>Methylobacterium</taxon>
    </lineage>
</organism>
<feature type="transmembrane region" description="Helical" evidence="6">
    <location>
        <begin position="54"/>
        <end position="75"/>
    </location>
</feature>
<gene>
    <name evidence="8" type="primary">yehY</name>
    <name evidence="8" type="ORF">OPKNFCMD_3786</name>
</gene>
<dbReference type="PANTHER" id="PTHR30177">
    <property type="entry name" value="GLYCINE BETAINE/L-PROLINE TRANSPORT SYSTEM PERMEASE PROTEIN PROW"/>
    <property type="match status" value="1"/>
</dbReference>
<dbReference type="Proteomes" id="UP001055167">
    <property type="component" value="Unassembled WGS sequence"/>
</dbReference>
<evidence type="ECO:0000256" key="1">
    <source>
        <dbReference type="ARBA" id="ARBA00004651"/>
    </source>
</evidence>
<proteinExistence type="inferred from homology"/>
<comment type="similarity">
    <text evidence="6">Belongs to the binding-protein-dependent transport system permease family.</text>
</comment>